<dbReference type="InterPro" id="IPR037473">
    <property type="entry name" value="Lcp-like"/>
</dbReference>
<evidence type="ECO:0000256" key="1">
    <source>
        <dbReference type="SAM" id="SignalP"/>
    </source>
</evidence>
<feature type="signal peptide" evidence="1">
    <location>
        <begin position="1"/>
        <end position="27"/>
    </location>
</feature>
<protein>
    <submittedName>
        <fullName evidence="3">DUF2236 domain-containing protein</fullName>
    </submittedName>
</protein>
<organism evidence="3 4">
    <name type="scientific">Kitasatospora purpeofusca</name>
    <dbReference type="NCBI Taxonomy" id="67352"/>
    <lineage>
        <taxon>Bacteria</taxon>
        <taxon>Bacillati</taxon>
        <taxon>Actinomycetota</taxon>
        <taxon>Actinomycetes</taxon>
        <taxon>Kitasatosporales</taxon>
        <taxon>Streptomycetaceae</taxon>
        <taxon>Kitasatospora</taxon>
    </lineage>
</organism>
<dbReference type="PROSITE" id="PS51318">
    <property type="entry name" value="TAT"/>
    <property type="match status" value="1"/>
</dbReference>
<dbReference type="PANTHER" id="PTHR37539:SF1">
    <property type="entry name" value="ER-BOUND OXYGENASE MPAB_MPAB'_RUBBER OXYGENASE CATALYTIC DOMAIN-CONTAINING PROTEIN"/>
    <property type="match status" value="1"/>
</dbReference>
<dbReference type="EMBL" id="CP108110">
    <property type="protein sequence ID" value="WUQ88187.1"/>
    <property type="molecule type" value="Genomic_DNA"/>
</dbReference>
<dbReference type="InterPro" id="IPR006311">
    <property type="entry name" value="TAT_signal"/>
</dbReference>
<proteinExistence type="predicted"/>
<keyword evidence="1" id="KW-0732">Signal</keyword>
<gene>
    <name evidence="3" type="ORF">OHA16_37480</name>
</gene>
<dbReference type="PANTHER" id="PTHR37539">
    <property type="entry name" value="SECRETED PROTEIN-RELATED"/>
    <property type="match status" value="1"/>
</dbReference>
<reference evidence="3" key="1">
    <citation type="submission" date="2022-10" db="EMBL/GenBank/DDBJ databases">
        <title>The complete genomes of actinobacterial strains from the NBC collection.</title>
        <authorList>
            <person name="Joergensen T.S."/>
            <person name="Alvarez Arevalo M."/>
            <person name="Sterndorff E.B."/>
            <person name="Faurdal D."/>
            <person name="Vuksanovic O."/>
            <person name="Mourched A.-S."/>
            <person name="Charusanti P."/>
            <person name="Shaw S."/>
            <person name="Blin K."/>
            <person name="Weber T."/>
        </authorList>
    </citation>
    <scope>NUCLEOTIDE SEQUENCE</scope>
    <source>
        <strain evidence="3">NBC_00222</strain>
    </source>
</reference>
<evidence type="ECO:0000313" key="4">
    <source>
        <dbReference type="Proteomes" id="UP001432222"/>
    </source>
</evidence>
<feature type="domain" description="ER-bound oxygenase mpaB/mpaB'/Rubber oxygenase catalytic" evidence="2">
    <location>
        <begin position="185"/>
        <end position="353"/>
    </location>
</feature>
<keyword evidence="4" id="KW-1185">Reference proteome</keyword>
<feature type="chain" id="PRO_5045348842" evidence="1">
    <location>
        <begin position="28"/>
        <end position="407"/>
    </location>
</feature>
<accession>A0ABZ1UDV7</accession>
<dbReference type="Pfam" id="PF09995">
    <property type="entry name" value="MPAB_Lcp_cat"/>
    <property type="match status" value="1"/>
</dbReference>
<sequence length="407" mass="43395">MTRRHILGAAAVAGATALLGSSTTASAAQAASGPASSRVTADDIAPEEKSYLEGLKQIADPQCDEAVAEAFERGQGAAVNEALKGWKSNGQAIPEGLPAKVRDFLETTRQLPSWADPEALAAGHRFGMAHAQQISFAAVLDVTPERMRFPAAAAAIIGIEGPHDNKQGFAKALRAVGDILHKEPYGPDGAAFVTPARVRMAHSAVRYLLHTEGHWDTGKWGQPINQLDLLAEGSLFTSYLIDHLFKLDVHPGEEEAEHYFHECRVGGYLMGITEDGMPPTLAAARKRAAAVDAVHAQVTPQSAKYVKATIEYFSTLVGPKEITVPPATALVRYMIGDTDADAFDLARSTWDTVVPTAVHGFFSGTQAGGLPTPSATMTSLAIQMVQRAMNDGKEAELTMPLHLYGHR</sequence>
<name>A0ABZ1UDV7_9ACTN</name>
<evidence type="ECO:0000313" key="3">
    <source>
        <dbReference type="EMBL" id="WUQ88187.1"/>
    </source>
</evidence>
<dbReference type="Proteomes" id="UP001432222">
    <property type="component" value="Chromosome"/>
</dbReference>
<dbReference type="RefSeq" id="WP_328958738.1">
    <property type="nucleotide sequence ID" value="NZ_CP108110.1"/>
</dbReference>
<evidence type="ECO:0000259" key="2">
    <source>
        <dbReference type="Pfam" id="PF09995"/>
    </source>
</evidence>
<dbReference type="InterPro" id="IPR018713">
    <property type="entry name" value="MPAB/Lcp_cat_dom"/>
</dbReference>